<evidence type="ECO:0000256" key="5">
    <source>
        <dbReference type="ARBA" id="ARBA00022927"/>
    </source>
</evidence>
<dbReference type="AlphaFoldDB" id="A0A0H5R7R8"/>
<dbReference type="SMART" id="SM00809">
    <property type="entry name" value="Alpha_adaptinC2"/>
    <property type="match status" value="1"/>
</dbReference>
<evidence type="ECO:0000256" key="6">
    <source>
        <dbReference type="ARBA" id="ARBA00023034"/>
    </source>
</evidence>
<dbReference type="InterPro" id="IPR008153">
    <property type="entry name" value="GAE_dom"/>
</dbReference>
<dbReference type="Pfam" id="PF01602">
    <property type="entry name" value="Adaptin_N"/>
    <property type="match status" value="1"/>
</dbReference>
<dbReference type="GO" id="GO:0016192">
    <property type="term" value="P:vesicle-mediated transport"/>
    <property type="evidence" value="ECO:0007669"/>
    <property type="project" value="InterPro"/>
</dbReference>
<dbReference type="SUPFAM" id="SSF48371">
    <property type="entry name" value="ARM repeat"/>
    <property type="match status" value="1"/>
</dbReference>
<dbReference type="InterPro" id="IPR011989">
    <property type="entry name" value="ARM-like"/>
</dbReference>
<dbReference type="FunFam" id="1.25.10.10:FF:000030">
    <property type="entry name" value="AP-1 complex subunit gamma"/>
    <property type="match status" value="1"/>
</dbReference>
<dbReference type="InterPro" id="IPR002553">
    <property type="entry name" value="Clathrin/coatomer_adapt-like_N"/>
</dbReference>
<keyword evidence="4 9" id="KW-0813">Transport</keyword>
<dbReference type="InterPro" id="IPR016024">
    <property type="entry name" value="ARM-type_fold"/>
</dbReference>
<dbReference type="EMBL" id="HACM01009778">
    <property type="protein sequence ID" value="CRZ10220.1"/>
    <property type="molecule type" value="Transcribed_RNA"/>
</dbReference>
<proteinExistence type="inferred from homology"/>
<name>A0A0H5R7R8_9EUKA</name>
<dbReference type="SUPFAM" id="SSF49348">
    <property type="entry name" value="Clathrin adaptor appendage domain"/>
    <property type="match status" value="1"/>
</dbReference>
<evidence type="ECO:0000256" key="4">
    <source>
        <dbReference type="ARBA" id="ARBA00022448"/>
    </source>
</evidence>
<dbReference type="Gene3D" id="1.25.10.10">
    <property type="entry name" value="Leucine-rich Repeat Variant"/>
    <property type="match status" value="1"/>
</dbReference>
<sequence>MSNKLRDLIRLVRACKTQAEERESIAKECAAIRTSMKTADNVQRHQNVAKLLFIHMLGYPTHFGQVECLKLIASGTFSQKRIGYLGLMAMVDERHEVLMLVTNSIKQDMNSNNQYTAGLALCALGNLASPEMSRDLQVEVEKVLKSSQNAYIQKKAFLVALRSIRKVPDLLTAYLPYVKQSITEKNPSIVLVGLALAMEMIQIKPKLRKKFAKYVETLVKFLKNLITSGYSPDRDCGGINDPFLQVRIIRFLCIVGEGNAETSEQMNDVLAQVATNTEPSKNPGNAILYECVRTVMSIEAESGLRVMAVNILGRFLLNRDNNIRYIALNTLCQCVKQNVQAIQRHRNTIVECLKDVDQSIRARALDLIYCLVNTSNVESLVHELVSYLQVPTNEKDFRADLTSRVTEVVERYAPSPKWHIDTLVQVLQNAGNLTKLKVPFRLAMLITDNPDVRAYAVFRLFGLLTDDISQTHLVLVSLWAVGEFGSLLTSNDGLTSANQQISNSEMFSIANDDQILDRVGRCLKHAPGPPSLIKQYCLMTILKLSSRLNVESLPRCQSLLSPYTTSIFSELQSRACEFSNFMKSEFSQLQGPVLAAMPTVVKRDIVADQFVNVPELGETVESKPEEKAEIVSQTPSAFDLLGLDLGVQTAPIQGSAVDLLADIFGTSSPTPTTQSSVMSFDPLGFDSPIPLPKATFGDIEIFNNASIRVVFAFEPVKCPGGQFRINASFFNNGTDEIHQFEFKAAVPKYIRIRLNAASGSVLKSDSPITQQIEVMNTTVEKPLLMKFKIDGVSNASGALSESGQVNNFPPGL</sequence>
<protein>
    <recommendedName>
        <fullName evidence="9">AP-1 complex subunit gamma</fullName>
    </recommendedName>
</protein>
<keyword evidence="7 9" id="KW-0472">Membrane</keyword>
<keyword evidence="8 9" id="KW-0968">Cytoplasmic vesicle</keyword>
<dbReference type="InterPro" id="IPR017107">
    <property type="entry name" value="AP1_complex_gsu"/>
</dbReference>
<evidence type="ECO:0000256" key="8">
    <source>
        <dbReference type="ARBA" id="ARBA00023329"/>
    </source>
</evidence>
<evidence type="ECO:0000259" key="10">
    <source>
        <dbReference type="PROSITE" id="PS50180"/>
    </source>
</evidence>
<dbReference type="Pfam" id="PF02883">
    <property type="entry name" value="Alpha_adaptinC2"/>
    <property type="match status" value="1"/>
</dbReference>
<evidence type="ECO:0000256" key="7">
    <source>
        <dbReference type="ARBA" id="ARBA00023136"/>
    </source>
</evidence>
<keyword evidence="5 9" id="KW-0653">Protein transport</keyword>
<organism evidence="11">
    <name type="scientific">Spongospora subterranea</name>
    <dbReference type="NCBI Taxonomy" id="70186"/>
    <lineage>
        <taxon>Eukaryota</taxon>
        <taxon>Sar</taxon>
        <taxon>Rhizaria</taxon>
        <taxon>Endomyxa</taxon>
        <taxon>Phytomyxea</taxon>
        <taxon>Plasmodiophorida</taxon>
        <taxon>Plasmodiophoridae</taxon>
        <taxon>Spongospora</taxon>
    </lineage>
</organism>
<reference evidence="11" key="1">
    <citation type="submission" date="2015-04" db="EMBL/GenBank/DDBJ databases">
        <title>The genome sequence of the plant pathogenic Rhizarian Plasmodiophora brassicae reveals insights in its biotrophic life cycle and the origin of chitin synthesis.</title>
        <authorList>
            <person name="Schwelm A."/>
            <person name="Fogelqvist J."/>
            <person name="Knaust A."/>
            <person name="Julke S."/>
            <person name="Lilja T."/>
            <person name="Dhandapani V."/>
            <person name="Bonilla-Rosso G."/>
            <person name="Karlsson M."/>
            <person name="Shevchenko A."/>
            <person name="Choi S.R."/>
            <person name="Kim H.G."/>
            <person name="Park J.Y."/>
            <person name="Lim Y.P."/>
            <person name="Ludwig-Muller J."/>
            <person name="Dixelius C."/>
        </authorList>
    </citation>
    <scope>NUCLEOTIDE SEQUENCE</scope>
    <source>
        <tissue evidence="11">Potato root galls</tissue>
    </source>
</reference>
<comment type="similarity">
    <text evidence="3 9">Belongs to the adaptor complexes large subunit family.</text>
</comment>
<evidence type="ECO:0000256" key="2">
    <source>
        <dbReference type="ARBA" id="ARBA00004555"/>
    </source>
</evidence>
<evidence type="ECO:0000256" key="9">
    <source>
        <dbReference type="PIRNR" id="PIRNR037094"/>
    </source>
</evidence>
<dbReference type="InterPro" id="IPR008152">
    <property type="entry name" value="Clathrin_a/b/g-adaptin_app_Ig"/>
</dbReference>
<dbReference type="GO" id="GO:0006886">
    <property type="term" value="P:intracellular protein transport"/>
    <property type="evidence" value="ECO:0007669"/>
    <property type="project" value="UniProtKB-UniRule"/>
</dbReference>
<dbReference type="InterPro" id="IPR013041">
    <property type="entry name" value="Clathrin_app_Ig-like_sf"/>
</dbReference>
<evidence type="ECO:0000256" key="3">
    <source>
        <dbReference type="ARBA" id="ARBA00006613"/>
    </source>
</evidence>
<dbReference type="PANTHER" id="PTHR22780">
    <property type="entry name" value="ADAPTIN, ALPHA/GAMMA/EPSILON"/>
    <property type="match status" value="1"/>
</dbReference>
<evidence type="ECO:0000313" key="11">
    <source>
        <dbReference type="EMBL" id="CRZ10220.1"/>
    </source>
</evidence>
<dbReference type="GO" id="GO:0030121">
    <property type="term" value="C:AP-1 adaptor complex"/>
    <property type="evidence" value="ECO:0007669"/>
    <property type="project" value="InterPro"/>
</dbReference>
<comment type="subcellular location">
    <subcellularLocation>
        <location evidence="1">Cytoplasmic vesicle membrane</location>
    </subcellularLocation>
    <subcellularLocation>
        <location evidence="2">Golgi apparatus</location>
    </subcellularLocation>
</comment>
<dbReference type="PIRSF" id="PIRSF037094">
    <property type="entry name" value="AP1_complex_gamma"/>
    <property type="match status" value="1"/>
</dbReference>
<dbReference type="InterPro" id="IPR050840">
    <property type="entry name" value="Adaptor_Complx_Large_Subunit"/>
</dbReference>
<dbReference type="Gene3D" id="2.60.40.1230">
    <property type="match status" value="1"/>
</dbReference>
<accession>A0A0H5R7R8</accession>
<dbReference type="PROSITE" id="PS50180">
    <property type="entry name" value="GAE"/>
    <property type="match status" value="1"/>
</dbReference>
<keyword evidence="6 9" id="KW-0333">Golgi apparatus</keyword>
<evidence type="ECO:0000256" key="1">
    <source>
        <dbReference type="ARBA" id="ARBA00004156"/>
    </source>
</evidence>
<feature type="domain" description="GAE" evidence="10">
    <location>
        <begin position="694"/>
        <end position="809"/>
    </location>
</feature>